<dbReference type="Pfam" id="PF06470">
    <property type="entry name" value="SMC_hinge"/>
    <property type="match status" value="1"/>
</dbReference>
<dbReference type="AlphaFoldDB" id="A0A1N7IL77"/>
<protein>
    <recommendedName>
        <fullName evidence="7">Chromosome partition protein Smc</fullName>
    </recommendedName>
</protein>
<dbReference type="RefSeq" id="WP_076556698.1">
    <property type="nucleotide sequence ID" value="NZ_FTOC01000001.1"/>
</dbReference>
<name>A0A1N7IL77_9BACI</name>
<dbReference type="InterPro" id="IPR036277">
    <property type="entry name" value="SMC_hinge_sf"/>
</dbReference>
<dbReference type="Gene3D" id="1.20.1060.20">
    <property type="match status" value="1"/>
</dbReference>
<dbReference type="Gene3D" id="3.40.50.300">
    <property type="entry name" value="P-loop containing nucleotide triphosphate hydrolases"/>
    <property type="match status" value="2"/>
</dbReference>
<feature type="region of interest" description="Disordered" evidence="8">
    <location>
        <begin position="875"/>
        <end position="897"/>
    </location>
</feature>
<dbReference type="SUPFAM" id="SSF52540">
    <property type="entry name" value="P-loop containing nucleoside triphosphate hydrolases"/>
    <property type="match status" value="1"/>
</dbReference>
<dbReference type="FunFam" id="3.40.50.300:FF:000901">
    <property type="entry name" value="Chromosome partition protein Smc"/>
    <property type="match status" value="1"/>
</dbReference>
<reference evidence="11" key="1">
    <citation type="submission" date="2017-01" db="EMBL/GenBank/DDBJ databases">
        <authorList>
            <person name="Varghese N."/>
            <person name="Submissions S."/>
        </authorList>
    </citation>
    <scope>NUCLEOTIDE SEQUENCE [LARGE SCALE GENOMIC DNA]</scope>
    <source>
        <strain evidence="11">DSM 23127</strain>
    </source>
</reference>
<gene>
    <name evidence="7" type="primary">smc</name>
    <name evidence="10" type="ORF">SAMN05421687_101438</name>
</gene>
<comment type="similarity">
    <text evidence="7">Belongs to the SMC family.</text>
</comment>
<dbReference type="STRING" id="570947.SAMN05421687_101438"/>
<dbReference type="NCBIfam" id="TIGR02168">
    <property type="entry name" value="SMC_prok_B"/>
    <property type="match status" value="1"/>
</dbReference>
<comment type="subcellular location">
    <subcellularLocation>
        <location evidence="1 7">Cytoplasm</location>
    </subcellularLocation>
</comment>
<dbReference type="InterPro" id="IPR003395">
    <property type="entry name" value="RecF/RecN/SMC_N"/>
</dbReference>
<comment type="domain">
    <text evidence="7">Contains large globular domains required for ATP hydrolysis at each terminus and a third globular domain forming a flexible hinge near the middle of the molecule. These domains are separated by coiled-coil structures.</text>
</comment>
<evidence type="ECO:0000313" key="10">
    <source>
        <dbReference type="EMBL" id="SIS37741.1"/>
    </source>
</evidence>
<dbReference type="SUPFAM" id="SSF75553">
    <property type="entry name" value="Smc hinge domain"/>
    <property type="match status" value="1"/>
</dbReference>
<dbReference type="InterPro" id="IPR024704">
    <property type="entry name" value="SMC"/>
</dbReference>
<dbReference type="InterPro" id="IPR027417">
    <property type="entry name" value="P-loop_NTPase"/>
</dbReference>
<evidence type="ECO:0000259" key="9">
    <source>
        <dbReference type="SMART" id="SM00968"/>
    </source>
</evidence>
<dbReference type="GO" id="GO:0006260">
    <property type="term" value="P:DNA replication"/>
    <property type="evidence" value="ECO:0007669"/>
    <property type="project" value="UniProtKB-UniRule"/>
</dbReference>
<dbReference type="Gene3D" id="3.30.70.1620">
    <property type="match status" value="1"/>
</dbReference>
<evidence type="ECO:0000256" key="8">
    <source>
        <dbReference type="SAM" id="MobiDB-lite"/>
    </source>
</evidence>
<sequence>MFLKQLETVGFKSFADKIDVQFVPGVTAVVGPNGSGKSNITDAIRWVLGEQSARSLRGSKMEDIIFSGSDTRRSQGYAEVTLTLDNEDKGLPLDYEEVQVTRRVYRTGDSEFSINKETCRLKDIVDLFMDSGLGREAFSIISQGKVEEILNSKPKDRRVIFEEAAGVLKYKQRKRKAESKLEETEANLYRVKDILSEIEGRVEPLKEQASIAKDYLEKKEELQSEEVSLLVTQIEDMHEEWQSLEETIEEHRKQERKLAEKAAQKEQEVADLRKEGASLDESIDETHGTLLQVTKKLESLTGKRELFQEKRKHYEEKKASLESDRVKLKEELSTLQQQIEEAKEDKQLKKQAEQETKNQLKTTATALYEEIETIEKSVDDLKADYIDLLNEQAAKRNEKQHLNKRLQQLVSHQSDERTKEMREQMNAVKKQHQEVCEKLQPLQKQEEELHVEYKDMDGQLKETKKNYEEWRQKLYQGYQYMESLRSKKTTLEEMKESFSGYFQGVKAILKAREDQSISGIEGSVLEAVTIPKHYITAIETALGAQAQHVITSDEKSARAAIEWLKKTNQGRATFLPMDAVKERFVPERTLQGIRGKAGFEGVASSLIEVGDEYCHVLEHLLGHILIAEDLQAANDLARTTGRKFKVVTLEGDVVNPGGSMSGGAKSGKSSSLFTQEQELSELKEKITDYEEKMKRAEKKVKSLKDSMEDQEQSLQRLEEKSDEIKEQVRVYREEERELQFSLSNYEERLSFLDQEYTQKQEEHDRIERDEQTIDRDLVELEEKISETQQEIDRLTGVKEEKEQNKEALVSKEQDLKVELATQQAEVKNATERLEQMGEEYKEKESALQQTEENYQELISFFSSGETKEEIEEKIRSEQANQESLSNKLTETKEKRRTLQERVDQLDGNLKEDHRIHSNYVQNLQDKEVKANRLDVELENLLRYLEKEYVMTFEKARETYPKVEDIDKATTKVKLIKRGIEELGTVNLAAIDEYEEVKERFEFLKAQEDDLLSAKQTLRSVMSEMDEEMERKFKETFQAISAQFDDVFKQLFGGGKAELKLTEPDDLLETGVDIIAQPPGKKLQSMSLLSGGERALTAITLLFSILKVRPVPFCVLDEVEAALDEANVDRFAKFLTEFSSETQFIVITHRKGTMEQADVLYGVTMQESGVSSVVSVRLEESESLLEV</sequence>
<dbReference type="InterPro" id="IPR010935">
    <property type="entry name" value="SMC_hinge"/>
</dbReference>
<keyword evidence="3 7" id="KW-0547">Nucleotide-binding</keyword>
<evidence type="ECO:0000256" key="7">
    <source>
        <dbReference type="HAMAP-Rule" id="MF_01894"/>
    </source>
</evidence>
<keyword evidence="11" id="KW-1185">Reference proteome</keyword>
<feature type="coiled-coil region" evidence="7">
    <location>
        <begin position="986"/>
        <end position="1013"/>
    </location>
</feature>
<comment type="function">
    <text evidence="7">Required for chromosome condensation and partitioning.</text>
</comment>
<dbReference type="GO" id="GO:0030261">
    <property type="term" value="P:chromosome condensation"/>
    <property type="evidence" value="ECO:0007669"/>
    <property type="project" value="InterPro"/>
</dbReference>
<dbReference type="EMBL" id="FTOC01000001">
    <property type="protein sequence ID" value="SIS37741.1"/>
    <property type="molecule type" value="Genomic_DNA"/>
</dbReference>
<evidence type="ECO:0000256" key="6">
    <source>
        <dbReference type="ARBA" id="ARBA00023125"/>
    </source>
</evidence>
<accession>A0A1N7IL77</accession>
<dbReference type="Pfam" id="PF02463">
    <property type="entry name" value="SMC_N"/>
    <property type="match status" value="1"/>
</dbReference>
<proteinExistence type="inferred from homology"/>
<organism evidence="10 11">
    <name type="scientific">Salimicrobium flavidum</name>
    <dbReference type="NCBI Taxonomy" id="570947"/>
    <lineage>
        <taxon>Bacteria</taxon>
        <taxon>Bacillati</taxon>
        <taxon>Bacillota</taxon>
        <taxon>Bacilli</taxon>
        <taxon>Bacillales</taxon>
        <taxon>Bacillaceae</taxon>
        <taxon>Salimicrobium</taxon>
    </lineage>
</organism>
<dbReference type="HAMAP" id="MF_01894">
    <property type="entry name" value="Smc_prok"/>
    <property type="match status" value="1"/>
</dbReference>
<dbReference type="PANTHER" id="PTHR43977">
    <property type="entry name" value="STRUCTURAL MAINTENANCE OF CHROMOSOMES PROTEIN 3"/>
    <property type="match status" value="1"/>
</dbReference>
<dbReference type="GO" id="GO:0005524">
    <property type="term" value="F:ATP binding"/>
    <property type="evidence" value="ECO:0007669"/>
    <property type="project" value="UniProtKB-UniRule"/>
</dbReference>
<keyword evidence="2 7" id="KW-0963">Cytoplasm</keyword>
<dbReference type="SMART" id="SM00968">
    <property type="entry name" value="SMC_hinge"/>
    <property type="match status" value="1"/>
</dbReference>
<dbReference type="GO" id="GO:0003677">
    <property type="term" value="F:DNA binding"/>
    <property type="evidence" value="ECO:0007669"/>
    <property type="project" value="UniProtKB-UniRule"/>
</dbReference>
<dbReference type="GO" id="GO:0005694">
    <property type="term" value="C:chromosome"/>
    <property type="evidence" value="ECO:0007669"/>
    <property type="project" value="InterPro"/>
</dbReference>
<evidence type="ECO:0000256" key="4">
    <source>
        <dbReference type="ARBA" id="ARBA00022840"/>
    </source>
</evidence>
<feature type="binding site" evidence="7">
    <location>
        <begin position="32"/>
        <end position="39"/>
    </location>
    <ligand>
        <name>ATP</name>
        <dbReference type="ChEBI" id="CHEBI:30616"/>
    </ligand>
</feature>
<evidence type="ECO:0000313" key="11">
    <source>
        <dbReference type="Proteomes" id="UP000187608"/>
    </source>
</evidence>
<evidence type="ECO:0000256" key="2">
    <source>
        <dbReference type="ARBA" id="ARBA00022490"/>
    </source>
</evidence>
<keyword evidence="6 7" id="KW-0238">DNA-binding</keyword>
<dbReference type="InterPro" id="IPR011890">
    <property type="entry name" value="SMC_prok"/>
</dbReference>
<dbReference type="GO" id="GO:0007059">
    <property type="term" value="P:chromosome segregation"/>
    <property type="evidence" value="ECO:0007669"/>
    <property type="project" value="UniProtKB-UniRule"/>
</dbReference>
<dbReference type="PIRSF" id="PIRSF005719">
    <property type="entry name" value="SMC"/>
    <property type="match status" value="1"/>
</dbReference>
<dbReference type="Proteomes" id="UP000187608">
    <property type="component" value="Unassembled WGS sequence"/>
</dbReference>
<evidence type="ECO:0000256" key="5">
    <source>
        <dbReference type="ARBA" id="ARBA00023054"/>
    </source>
</evidence>
<keyword evidence="5 7" id="KW-0175">Coiled coil</keyword>
<dbReference type="CDD" id="cd03278">
    <property type="entry name" value="ABC_SMC_barmotin"/>
    <property type="match status" value="2"/>
</dbReference>
<feature type="coiled-coil region" evidence="7">
    <location>
        <begin position="167"/>
        <end position="398"/>
    </location>
</feature>
<comment type="subunit">
    <text evidence="7">Homodimer.</text>
</comment>
<keyword evidence="4 7" id="KW-0067">ATP-binding</keyword>
<dbReference type="FunFam" id="3.40.50.300:FF:000984">
    <property type="entry name" value="Chromosome partition protein Smc"/>
    <property type="match status" value="1"/>
</dbReference>
<dbReference type="SUPFAM" id="SSF57997">
    <property type="entry name" value="Tropomyosin"/>
    <property type="match status" value="1"/>
</dbReference>
<evidence type="ECO:0000256" key="1">
    <source>
        <dbReference type="ARBA" id="ARBA00004496"/>
    </source>
</evidence>
<dbReference type="GO" id="GO:0016887">
    <property type="term" value="F:ATP hydrolysis activity"/>
    <property type="evidence" value="ECO:0007669"/>
    <property type="project" value="InterPro"/>
</dbReference>
<dbReference type="GO" id="GO:0005737">
    <property type="term" value="C:cytoplasm"/>
    <property type="evidence" value="ECO:0007669"/>
    <property type="project" value="UniProtKB-SubCell"/>
</dbReference>
<dbReference type="OrthoDB" id="9808768at2"/>
<feature type="compositionally biased region" description="Polar residues" evidence="8">
    <location>
        <begin position="877"/>
        <end position="888"/>
    </location>
</feature>
<feature type="domain" description="SMC hinge" evidence="9">
    <location>
        <begin position="518"/>
        <end position="637"/>
    </location>
</feature>
<dbReference type="GO" id="GO:0007062">
    <property type="term" value="P:sister chromatid cohesion"/>
    <property type="evidence" value="ECO:0007669"/>
    <property type="project" value="InterPro"/>
</dbReference>
<evidence type="ECO:0000256" key="3">
    <source>
        <dbReference type="ARBA" id="ARBA00022741"/>
    </source>
</evidence>